<evidence type="ECO:0000256" key="11">
    <source>
        <dbReference type="SAM" id="SignalP"/>
    </source>
</evidence>
<evidence type="ECO:0000256" key="8">
    <source>
        <dbReference type="ARBA" id="ARBA00023034"/>
    </source>
</evidence>
<keyword evidence="3 10" id="KW-0328">Glycosyltransferase</keyword>
<keyword evidence="9" id="KW-0472">Membrane</keyword>
<evidence type="ECO:0000256" key="7">
    <source>
        <dbReference type="ARBA" id="ARBA00022989"/>
    </source>
</evidence>
<feature type="signal peptide" evidence="11">
    <location>
        <begin position="1"/>
        <end position="26"/>
    </location>
</feature>
<feature type="chain" id="PRO_5023824897" description="Hexosyltransferase" evidence="11">
    <location>
        <begin position="27"/>
        <end position="377"/>
    </location>
</feature>
<gene>
    <name evidence="12" type="ORF">FVE85_4173</name>
</gene>
<evidence type="ECO:0000256" key="1">
    <source>
        <dbReference type="ARBA" id="ARBA00004323"/>
    </source>
</evidence>
<dbReference type="GO" id="GO:0000139">
    <property type="term" value="C:Golgi membrane"/>
    <property type="evidence" value="ECO:0007669"/>
    <property type="project" value="UniProtKB-SubCell"/>
</dbReference>
<keyword evidence="5" id="KW-0812">Transmembrane</keyword>
<dbReference type="OrthoDB" id="1158011at2759"/>
<evidence type="ECO:0000256" key="4">
    <source>
        <dbReference type="ARBA" id="ARBA00022679"/>
    </source>
</evidence>
<evidence type="ECO:0000313" key="12">
    <source>
        <dbReference type="EMBL" id="KAA8494198.1"/>
    </source>
</evidence>
<comment type="subcellular location">
    <subcellularLocation>
        <location evidence="1 10">Golgi apparatus membrane</location>
        <topology evidence="1 10">Single-pass type II membrane protein</topology>
    </subcellularLocation>
</comment>
<dbReference type="GO" id="GO:0006493">
    <property type="term" value="P:protein O-linked glycosylation"/>
    <property type="evidence" value="ECO:0007669"/>
    <property type="project" value="TreeGrafter"/>
</dbReference>
<dbReference type="PANTHER" id="PTHR11214:SF3">
    <property type="entry name" value="BETA-1,3-GALACTOSYLTRANSFERASE 6"/>
    <property type="match status" value="1"/>
</dbReference>
<comment type="similarity">
    <text evidence="2 10">Belongs to the glycosyltransferase 31 family.</text>
</comment>
<keyword evidence="4" id="KW-0808">Transferase</keyword>
<keyword evidence="11" id="KW-0732">Signal</keyword>
<evidence type="ECO:0000256" key="3">
    <source>
        <dbReference type="ARBA" id="ARBA00022676"/>
    </source>
</evidence>
<evidence type="ECO:0000256" key="10">
    <source>
        <dbReference type="RuleBase" id="RU363063"/>
    </source>
</evidence>
<evidence type="ECO:0000256" key="6">
    <source>
        <dbReference type="ARBA" id="ARBA00022968"/>
    </source>
</evidence>
<name>A0A5J4YSD8_PORPP</name>
<protein>
    <recommendedName>
        <fullName evidence="10">Hexosyltransferase</fullName>
        <ecNumber evidence="10">2.4.1.-</ecNumber>
    </recommendedName>
</protein>
<dbReference type="InterPro" id="IPR002659">
    <property type="entry name" value="Glyco_trans_31"/>
</dbReference>
<dbReference type="EC" id="2.4.1.-" evidence="10"/>
<comment type="caution">
    <text evidence="12">The sequence shown here is derived from an EMBL/GenBank/DDBJ whole genome shotgun (WGS) entry which is preliminary data.</text>
</comment>
<dbReference type="Pfam" id="PF01762">
    <property type="entry name" value="Galactosyl_T"/>
    <property type="match status" value="1"/>
</dbReference>
<dbReference type="Proteomes" id="UP000324585">
    <property type="component" value="Unassembled WGS sequence"/>
</dbReference>
<keyword evidence="7" id="KW-1133">Transmembrane helix</keyword>
<keyword evidence="6" id="KW-0735">Signal-anchor</keyword>
<evidence type="ECO:0000256" key="2">
    <source>
        <dbReference type="ARBA" id="ARBA00008661"/>
    </source>
</evidence>
<dbReference type="PANTHER" id="PTHR11214">
    <property type="entry name" value="BETA-1,3-N-ACETYLGLUCOSAMINYLTRANSFERASE"/>
    <property type="match status" value="1"/>
</dbReference>
<organism evidence="12 13">
    <name type="scientific">Porphyridium purpureum</name>
    <name type="common">Red alga</name>
    <name type="synonym">Porphyridium cruentum</name>
    <dbReference type="NCBI Taxonomy" id="35688"/>
    <lineage>
        <taxon>Eukaryota</taxon>
        <taxon>Rhodophyta</taxon>
        <taxon>Bangiophyceae</taxon>
        <taxon>Porphyridiales</taxon>
        <taxon>Porphyridiaceae</taxon>
        <taxon>Porphyridium</taxon>
    </lineage>
</organism>
<reference evidence="13" key="1">
    <citation type="journal article" date="2019" name="Nat. Commun.">
        <title>Expansion of phycobilisome linker gene families in mesophilic red algae.</title>
        <authorList>
            <person name="Lee J."/>
            <person name="Kim D."/>
            <person name="Bhattacharya D."/>
            <person name="Yoon H.S."/>
        </authorList>
    </citation>
    <scope>NUCLEOTIDE SEQUENCE [LARGE SCALE GENOMIC DNA]</scope>
    <source>
        <strain evidence="13">CCMP 1328</strain>
    </source>
</reference>
<evidence type="ECO:0000256" key="5">
    <source>
        <dbReference type="ARBA" id="ARBA00022692"/>
    </source>
</evidence>
<dbReference type="GO" id="GO:0047220">
    <property type="term" value="F:galactosylxylosylprotein 3-beta-galactosyltransferase activity"/>
    <property type="evidence" value="ECO:0007669"/>
    <property type="project" value="TreeGrafter"/>
</dbReference>
<dbReference type="EMBL" id="VRMN01000005">
    <property type="protein sequence ID" value="KAA8494198.1"/>
    <property type="molecule type" value="Genomic_DNA"/>
</dbReference>
<sequence length="377" mass="43443">MCRRSTSQRTVWVSVLLLLAAVLVLAVIGGLHMADGTRSKVRAVIDIVADRAARPEHLPARKLMVCIGSSPSHRAIRDAARRGWLSWIPPGEDLVEYRFFTDHPDVIVKNDQRGSRTNDSSMSLESKRELARQLEEEQDTHKDLVFQRIESGYGNYKKNAFGRRALFQLNWSVTHYQFDYLLKMDDDVFLCLHRLLYELNQRPDRAFFWGRFWCKRGGHRADENFMLFSQDVVKLLSDEAAMKLLPFDEDVTLAWNFGLLAWILQLTIFDDQKRLDAQQGYLTSYMHEPSDNVSHLQDYAQFCDHFIFAHHVSAEVSSAVFKHTIAKSAYDVPQITRPRDGCPKQEQSFTPRLYAEHLPDIFITLGTSAPLRNPPSK</sequence>
<dbReference type="Gene3D" id="3.90.550.50">
    <property type="match status" value="1"/>
</dbReference>
<dbReference type="AlphaFoldDB" id="A0A5J4YSD8"/>
<proteinExistence type="inferred from homology"/>
<keyword evidence="13" id="KW-1185">Reference proteome</keyword>
<keyword evidence="8 10" id="KW-0333">Golgi apparatus</keyword>
<evidence type="ECO:0000256" key="9">
    <source>
        <dbReference type="ARBA" id="ARBA00023136"/>
    </source>
</evidence>
<accession>A0A5J4YSD8</accession>
<evidence type="ECO:0000313" key="13">
    <source>
        <dbReference type="Proteomes" id="UP000324585"/>
    </source>
</evidence>
<dbReference type="GO" id="GO:0006024">
    <property type="term" value="P:glycosaminoglycan biosynthetic process"/>
    <property type="evidence" value="ECO:0007669"/>
    <property type="project" value="TreeGrafter"/>
</dbReference>